<gene>
    <name evidence="2" type="ORF">KRR39_09650</name>
</gene>
<dbReference type="KEGG" id="nps:KRR39_09650"/>
<dbReference type="GO" id="GO:0016747">
    <property type="term" value="F:acyltransferase activity, transferring groups other than amino-acyl groups"/>
    <property type="evidence" value="ECO:0007669"/>
    <property type="project" value="TreeGrafter"/>
</dbReference>
<feature type="compositionally biased region" description="Acidic residues" evidence="1">
    <location>
        <begin position="265"/>
        <end position="274"/>
    </location>
</feature>
<dbReference type="EMBL" id="CP077062">
    <property type="protein sequence ID" value="QWZ09961.1"/>
    <property type="molecule type" value="Genomic_DNA"/>
</dbReference>
<dbReference type="InterPro" id="IPR050583">
    <property type="entry name" value="Mycobacterial_A85_antigen"/>
</dbReference>
<sequence>MALVLCGQFFAMAALALKVNDDYLFYTSWADLTGHVSQKSPIETGGLVRHGQGHLRVMTVPSHDTGSQHQVLVWLPPQYDLAAYRNQRFPVVTFLTGQPSTPQTAFARFKFASTAMRLIDTHRTQPFVGVFPTLMISPPRDTECTNVPGGPRAETWLANEVPRFIQQHFRVAGPGPAWTTMGWSTGGASARPSWCCRTRTSSGRRSASVATTSPCRTGRRAACSVAGSAWRCTTRPNGSTCTTGVARGAAAGGVRASGPGHVEVDGEDDPDHRG</sequence>
<dbReference type="AlphaFoldDB" id="A0A975T1V0"/>
<dbReference type="PANTHER" id="PTHR48098">
    <property type="entry name" value="ENTEROCHELIN ESTERASE-RELATED"/>
    <property type="match status" value="1"/>
</dbReference>
<protein>
    <submittedName>
        <fullName evidence="2">Esterase family protein</fullName>
    </submittedName>
</protein>
<evidence type="ECO:0000313" key="2">
    <source>
        <dbReference type="EMBL" id="QWZ09961.1"/>
    </source>
</evidence>
<organism evidence="2 3">
    <name type="scientific">Nocardioides panacis</name>
    <dbReference type="NCBI Taxonomy" id="2849501"/>
    <lineage>
        <taxon>Bacteria</taxon>
        <taxon>Bacillati</taxon>
        <taxon>Actinomycetota</taxon>
        <taxon>Actinomycetes</taxon>
        <taxon>Propionibacteriales</taxon>
        <taxon>Nocardioidaceae</taxon>
        <taxon>Nocardioides</taxon>
    </lineage>
</organism>
<evidence type="ECO:0000256" key="1">
    <source>
        <dbReference type="SAM" id="MobiDB-lite"/>
    </source>
</evidence>
<evidence type="ECO:0000313" key="3">
    <source>
        <dbReference type="Proteomes" id="UP000683575"/>
    </source>
</evidence>
<dbReference type="RefSeq" id="WP_216941807.1">
    <property type="nucleotide sequence ID" value="NZ_CP077062.1"/>
</dbReference>
<accession>A0A975T1V0</accession>
<dbReference type="InterPro" id="IPR000801">
    <property type="entry name" value="Esterase-like"/>
</dbReference>
<keyword evidence="3" id="KW-1185">Reference proteome</keyword>
<dbReference type="Proteomes" id="UP000683575">
    <property type="component" value="Chromosome"/>
</dbReference>
<dbReference type="Pfam" id="PF00756">
    <property type="entry name" value="Esterase"/>
    <property type="match status" value="1"/>
</dbReference>
<feature type="region of interest" description="Disordered" evidence="1">
    <location>
        <begin position="250"/>
        <end position="274"/>
    </location>
</feature>
<reference evidence="2" key="1">
    <citation type="submission" date="2021-06" db="EMBL/GenBank/DDBJ databases">
        <title>Complete genome sequence of Nocardioides sp. G188.</title>
        <authorList>
            <person name="Im W.-T."/>
        </authorList>
    </citation>
    <scope>NUCLEOTIDE SEQUENCE</scope>
    <source>
        <strain evidence="2">G188</strain>
    </source>
</reference>
<dbReference type="PANTHER" id="PTHR48098:SF1">
    <property type="entry name" value="DIACYLGLYCEROL ACYLTRANSFERASE_MYCOLYLTRANSFERASE AG85A"/>
    <property type="match status" value="1"/>
</dbReference>
<name>A0A975T1V0_9ACTN</name>
<proteinExistence type="predicted"/>